<dbReference type="EMBL" id="LKAM01000014">
    <property type="protein sequence ID" value="KUM45938.1"/>
    <property type="molecule type" value="Genomic_DNA"/>
</dbReference>
<gene>
    <name evidence="2" type="ORF">ABT39_MTgene2041</name>
</gene>
<geneLocation type="mitochondrion" evidence="2"/>
<keyword evidence="2" id="KW-0496">Mitochondrion</keyword>
<name>A0A117NFY2_PICGL</name>
<organism evidence="2">
    <name type="scientific">Picea glauca</name>
    <name type="common">White spruce</name>
    <name type="synonym">Pinus glauca</name>
    <dbReference type="NCBI Taxonomy" id="3330"/>
    <lineage>
        <taxon>Eukaryota</taxon>
        <taxon>Viridiplantae</taxon>
        <taxon>Streptophyta</taxon>
        <taxon>Embryophyta</taxon>
        <taxon>Tracheophyta</taxon>
        <taxon>Spermatophyta</taxon>
        <taxon>Pinopsida</taxon>
        <taxon>Pinidae</taxon>
        <taxon>Conifers I</taxon>
        <taxon>Pinales</taxon>
        <taxon>Pinaceae</taxon>
        <taxon>Picea</taxon>
    </lineage>
</organism>
<sequence>MPIIISRGRKEKRKKLNWTRGVTMRSKGRRNYNSWQGDQHCSPESKAPGAKQCGHCGPYPFMIFHVQRMKREQLCWRRRKRSPSGGPRAKAKKVSCHTRGREVECDSGPQERWACMAAPIRKRVDSSAVQ</sequence>
<reference evidence="2" key="1">
    <citation type="journal article" date="2015" name="Genome Biol. Evol.">
        <title>Organellar Genomes of White Spruce (Picea glauca): Assembly and Annotation.</title>
        <authorList>
            <person name="Jackman S.D."/>
            <person name="Warren R.L."/>
            <person name="Gibb E.A."/>
            <person name="Vandervalk B.P."/>
            <person name="Mohamadi H."/>
            <person name="Chu J."/>
            <person name="Raymond A."/>
            <person name="Pleasance S."/>
            <person name="Coope R."/>
            <person name="Wildung M.R."/>
            <person name="Ritland C.E."/>
            <person name="Bousquet J."/>
            <person name="Jones S.J."/>
            <person name="Bohlmann J."/>
            <person name="Birol I."/>
        </authorList>
    </citation>
    <scope>NUCLEOTIDE SEQUENCE [LARGE SCALE GENOMIC DNA]</scope>
    <source>
        <tissue evidence="2">Flushing bud</tissue>
    </source>
</reference>
<evidence type="ECO:0000256" key="1">
    <source>
        <dbReference type="SAM" id="MobiDB-lite"/>
    </source>
</evidence>
<dbReference type="AlphaFoldDB" id="A0A117NFY2"/>
<proteinExistence type="predicted"/>
<evidence type="ECO:0000313" key="2">
    <source>
        <dbReference type="EMBL" id="KUM45938.1"/>
    </source>
</evidence>
<comment type="caution">
    <text evidence="2">The sequence shown here is derived from an EMBL/GenBank/DDBJ whole genome shotgun (WGS) entry which is preliminary data.</text>
</comment>
<accession>A0A117NFY2</accession>
<protein>
    <submittedName>
        <fullName evidence="2">Uncharacterized protein</fullName>
    </submittedName>
</protein>
<feature type="region of interest" description="Disordered" evidence="1">
    <location>
        <begin position="27"/>
        <end position="50"/>
    </location>
</feature>